<dbReference type="AlphaFoldDB" id="L5LML4"/>
<gene>
    <name evidence="2" type="ORF">MDA_GLEAN10023922</name>
</gene>
<feature type="region of interest" description="Disordered" evidence="1">
    <location>
        <begin position="1"/>
        <end position="48"/>
    </location>
</feature>
<accession>L5LML4</accession>
<dbReference type="EMBL" id="KB110335">
    <property type="protein sequence ID" value="ELK27291.1"/>
    <property type="molecule type" value="Genomic_DNA"/>
</dbReference>
<organism evidence="2 3">
    <name type="scientific">Myotis davidii</name>
    <name type="common">David's myotis</name>
    <dbReference type="NCBI Taxonomy" id="225400"/>
    <lineage>
        <taxon>Eukaryota</taxon>
        <taxon>Metazoa</taxon>
        <taxon>Chordata</taxon>
        <taxon>Craniata</taxon>
        <taxon>Vertebrata</taxon>
        <taxon>Euteleostomi</taxon>
        <taxon>Mammalia</taxon>
        <taxon>Eutheria</taxon>
        <taxon>Laurasiatheria</taxon>
        <taxon>Chiroptera</taxon>
        <taxon>Yangochiroptera</taxon>
        <taxon>Vespertilionidae</taxon>
        <taxon>Myotis</taxon>
    </lineage>
</organism>
<name>L5LML4_MYODS</name>
<dbReference type="Proteomes" id="UP000010556">
    <property type="component" value="Unassembled WGS sequence"/>
</dbReference>
<feature type="compositionally biased region" description="Acidic residues" evidence="1">
    <location>
        <begin position="39"/>
        <end position="48"/>
    </location>
</feature>
<evidence type="ECO:0000256" key="1">
    <source>
        <dbReference type="SAM" id="MobiDB-lite"/>
    </source>
</evidence>
<sequence>MCEDVGERLAPHGKLVEPEVVGGSDSEVGDAWCMKQEDSSEEEEKIEEEIEWRSGMMVREHRREQMKRWKWKMRGHSGKESESESEDEEMKMRWSLALNQPSFERRTE</sequence>
<evidence type="ECO:0000313" key="3">
    <source>
        <dbReference type="Proteomes" id="UP000010556"/>
    </source>
</evidence>
<reference evidence="3" key="1">
    <citation type="journal article" date="2013" name="Science">
        <title>Comparative analysis of bat genomes provides insight into the evolution of flight and immunity.</title>
        <authorList>
            <person name="Zhang G."/>
            <person name="Cowled C."/>
            <person name="Shi Z."/>
            <person name="Huang Z."/>
            <person name="Bishop-Lilly K.A."/>
            <person name="Fang X."/>
            <person name="Wynne J.W."/>
            <person name="Xiong Z."/>
            <person name="Baker M.L."/>
            <person name="Zhao W."/>
            <person name="Tachedjian M."/>
            <person name="Zhu Y."/>
            <person name="Zhou P."/>
            <person name="Jiang X."/>
            <person name="Ng J."/>
            <person name="Yang L."/>
            <person name="Wu L."/>
            <person name="Xiao J."/>
            <person name="Feng Y."/>
            <person name="Chen Y."/>
            <person name="Sun X."/>
            <person name="Zhang Y."/>
            <person name="Marsh G.A."/>
            <person name="Crameri G."/>
            <person name="Broder C.C."/>
            <person name="Frey K.G."/>
            <person name="Wang L.F."/>
            <person name="Wang J."/>
        </authorList>
    </citation>
    <scope>NUCLEOTIDE SEQUENCE [LARGE SCALE GENOMIC DNA]</scope>
</reference>
<protein>
    <submittedName>
        <fullName evidence="2">Microfibrillar-associated protein 1</fullName>
    </submittedName>
</protein>
<feature type="region of interest" description="Disordered" evidence="1">
    <location>
        <begin position="69"/>
        <end position="108"/>
    </location>
</feature>
<evidence type="ECO:0000313" key="2">
    <source>
        <dbReference type="EMBL" id="ELK27291.1"/>
    </source>
</evidence>
<proteinExistence type="predicted"/>
<keyword evidence="3" id="KW-1185">Reference proteome</keyword>
<feature type="compositionally biased region" description="Basic and acidic residues" evidence="1">
    <location>
        <begin position="1"/>
        <end position="17"/>
    </location>
</feature>